<reference evidence="1" key="1">
    <citation type="submission" date="2019-08" db="EMBL/GenBank/DDBJ databases">
        <authorList>
            <person name="Kucharzyk K."/>
            <person name="Murdoch R.W."/>
            <person name="Higgins S."/>
            <person name="Loffler F."/>
        </authorList>
    </citation>
    <scope>NUCLEOTIDE SEQUENCE</scope>
</reference>
<name>A0A645FUS1_9ZZZZ</name>
<dbReference type="AlphaFoldDB" id="A0A645FUS1"/>
<comment type="caution">
    <text evidence="1">The sequence shown here is derived from an EMBL/GenBank/DDBJ whole genome shotgun (WGS) entry which is preliminary data.</text>
</comment>
<gene>
    <name evidence="1" type="ORF">SDC9_165610</name>
</gene>
<proteinExistence type="predicted"/>
<protein>
    <submittedName>
        <fullName evidence="1">Uncharacterized protein</fullName>
    </submittedName>
</protein>
<accession>A0A645FUS1</accession>
<organism evidence="1">
    <name type="scientific">bioreactor metagenome</name>
    <dbReference type="NCBI Taxonomy" id="1076179"/>
    <lineage>
        <taxon>unclassified sequences</taxon>
        <taxon>metagenomes</taxon>
        <taxon>ecological metagenomes</taxon>
    </lineage>
</organism>
<evidence type="ECO:0000313" key="1">
    <source>
        <dbReference type="EMBL" id="MPN18251.1"/>
    </source>
</evidence>
<sequence>MQALEEVAAQRHQLLAQILQRIAFALEVGLGGVVSAFEFGLQLKVQLAAFGNELSANKIAFGRFA</sequence>
<dbReference type="EMBL" id="VSSQ01065537">
    <property type="protein sequence ID" value="MPN18251.1"/>
    <property type="molecule type" value="Genomic_DNA"/>
</dbReference>